<evidence type="ECO:0000256" key="5">
    <source>
        <dbReference type="SAM" id="MobiDB-lite"/>
    </source>
</evidence>
<dbReference type="InterPro" id="IPR013083">
    <property type="entry name" value="Znf_RING/FYVE/PHD"/>
</dbReference>
<accession>A0AAV5AFL5</accession>
<dbReference type="Proteomes" id="UP001050691">
    <property type="component" value="Unassembled WGS sequence"/>
</dbReference>
<dbReference type="InterPro" id="IPR011011">
    <property type="entry name" value="Znf_FYVE_PHD"/>
</dbReference>
<dbReference type="InterPro" id="IPR001965">
    <property type="entry name" value="Znf_PHD"/>
</dbReference>
<comment type="caution">
    <text evidence="7">The sequence shown here is derived from an EMBL/GenBank/DDBJ whole genome shotgun (WGS) entry which is preliminary data.</text>
</comment>
<feature type="region of interest" description="Disordered" evidence="5">
    <location>
        <begin position="79"/>
        <end position="126"/>
    </location>
</feature>
<dbReference type="PANTHER" id="PTHR47636:SF1">
    <property type="entry name" value="TRANSCRIPTIONAL REGULATORY PROTEIN RCO1"/>
    <property type="match status" value="1"/>
</dbReference>
<keyword evidence="8" id="KW-1185">Reference proteome</keyword>
<evidence type="ECO:0000256" key="1">
    <source>
        <dbReference type="ARBA" id="ARBA00022723"/>
    </source>
</evidence>
<feature type="region of interest" description="Disordered" evidence="5">
    <location>
        <begin position="537"/>
        <end position="557"/>
    </location>
</feature>
<organism evidence="7 8">
    <name type="scientific">Clathrus columnatus</name>
    <dbReference type="NCBI Taxonomy" id="1419009"/>
    <lineage>
        <taxon>Eukaryota</taxon>
        <taxon>Fungi</taxon>
        <taxon>Dikarya</taxon>
        <taxon>Basidiomycota</taxon>
        <taxon>Agaricomycotina</taxon>
        <taxon>Agaricomycetes</taxon>
        <taxon>Phallomycetidae</taxon>
        <taxon>Phallales</taxon>
        <taxon>Clathraceae</taxon>
        <taxon>Clathrus</taxon>
    </lineage>
</organism>
<dbReference type="Pfam" id="PF00628">
    <property type="entry name" value="PHD"/>
    <property type="match status" value="2"/>
</dbReference>
<dbReference type="EMBL" id="BPWL01000007">
    <property type="protein sequence ID" value="GJJ12447.1"/>
    <property type="molecule type" value="Genomic_DNA"/>
</dbReference>
<feature type="compositionally biased region" description="Low complexity" evidence="5">
    <location>
        <begin position="885"/>
        <end position="897"/>
    </location>
</feature>
<evidence type="ECO:0000256" key="3">
    <source>
        <dbReference type="ARBA" id="ARBA00022833"/>
    </source>
</evidence>
<dbReference type="AlphaFoldDB" id="A0AAV5AFL5"/>
<dbReference type="PANTHER" id="PTHR47636">
    <property type="entry name" value="TRANSCRIPTIONAL REGULATORY PROTEIN RCO1"/>
    <property type="match status" value="1"/>
</dbReference>
<evidence type="ECO:0000256" key="4">
    <source>
        <dbReference type="PROSITE-ProRule" id="PRU00146"/>
    </source>
</evidence>
<feature type="compositionally biased region" description="Low complexity" evidence="5">
    <location>
        <begin position="844"/>
        <end position="876"/>
    </location>
</feature>
<dbReference type="SUPFAM" id="SSF57903">
    <property type="entry name" value="FYVE/PHD zinc finger"/>
    <property type="match status" value="2"/>
</dbReference>
<feature type="region of interest" description="Disordered" evidence="5">
    <location>
        <begin position="752"/>
        <end position="831"/>
    </location>
</feature>
<evidence type="ECO:0000313" key="7">
    <source>
        <dbReference type="EMBL" id="GJJ12447.1"/>
    </source>
</evidence>
<dbReference type="PROSITE" id="PS50016">
    <property type="entry name" value="ZF_PHD_2"/>
    <property type="match status" value="1"/>
</dbReference>
<dbReference type="InterPro" id="IPR019787">
    <property type="entry name" value="Znf_PHD-finger"/>
</dbReference>
<feature type="compositionally biased region" description="Low complexity" evidence="5">
    <location>
        <begin position="813"/>
        <end position="830"/>
    </location>
</feature>
<feature type="compositionally biased region" description="Basic and acidic residues" evidence="5">
    <location>
        <begin position="783"/>
        <end position="798"/>
    </location>
</feature>
<feature type="region of interest" description="Disordered" evidence="5">
    <location>
        <begin position="140"/>
        <end position="173"/>
    </location>
</feature>
<dbReference type="PROSITE" id="PS01359">
    <property type="entry name" value="ZF_PHD_1"/>
    <property type="match status" value="1"/>
</dbReference>
<feature type="compositionally biased region" description="Low complexity" evidence="5">
    <location>
        <begin position="340"/>
        <end position="358"/>
    </location>
</feature>
<dbReference type="InterPro" id="IPR019786">
    <property type="entry name" value="Zinc_finger_PHD-type_CS"/>
</dbReference>
<evidence type="ECO:0000259" key="6">
    <source>
        <dbReference type="PROSITE" id="PS50016"/>
    </source>
</evidence>
<feature type="compositionally biased region" description="Low complexity" evidence="5">
    <location>
        <begin position="106"/>
        <end position="121"/>
    </location>
</feature>
<evidence type="ECO:0000256" key="2">
    <source>
        <dbReference type="ARBA" id="ARBA00022771"/>
    </source>
</evidence>
<feature type="compositionally biased region" description="Polar residues" evidence="5">
    <location>
        <begin position="914"/>
        <end position="923"/>
    </location>
</feature>
<evidence type="ECO:0000313" key="8">
    <source>
        <dbReference type="Proteomes" id="UP001050691"/>
    </source>
</evidence>
<proteinExistence type="predicted"/>
<dbReference type="GO" id="GO:0032221">
    <property type="term" value="C:Rpd3S complex"/>
    <property type="evidence" value="ECO:0007669"/>
    <property type="project" value="TreeGrafter"/>
</dbReference>
<feature type="domain" description="PHD-type" evidence="6">
    <location>
        <begin position="200"/>
        <end position="251"/>
    </location>
</feature>
<keyword evidence="1" id="KW-0479">Metal-binding</keyword>
<feature type="compositionally biased region" description="Polar residues" evidence="5">
    <location>
        <begin position="146"/>
        <end position="158"/>
    </location>
</feature>
<dbReference type="GO" id="GO:0006357">
    <property type="term" value="P:regulation of transcription by RNA polymerase II"/>
    <property type="evidence" value="ECO:0007669"/>
    <property type="project" value="TreeGrafter"/>
</dbReference>
<keyword evidence="3" id="KW-0862">Zinc</keyword>
<sequence>MSSSSLTTSAYLFEPIAVVQPPELETDDPSLATVVLPAPPPLNSQRRDYRRPQNIFSYLPASDPGTTYSGLMGGLGLTLIPPEDEGGRLRKRQRTDRNFVSRSIHSSHPSVVQPQPQPASSTAKLQSDSLQDFPFQRMNSAGALSDHSNTSIPPDNVTNSSKVKNKGKEKEKPFLRVVKDEPQSAPLDSMDVSNGNHYNEDHCSSCRDIGNLLYCDGCPRSFHLWCLDPPMDNHDVPEGDARWFCPACLMRQNPPPKPRRSLLAPLLQQLQMSIPTEFELPEEIRNFFKDGTSRPAQKGLIKIPLISKPSVPEEREAYRLKDRNGSAILCFRCGKSALPESESGSSSNVNNVNEDTSSIRGLRSGKFSNLRNPDGGTLWKSIVSCDYCSLHWHLDCLDPPLASMPAAHKKWMCPAHVQHVAPKRRIPRHLPPVTDIVSKNCPNNGNIEIIPADNRADLSKKMNVDEVHINGRRYRVPERVVILDFWDKLRSANRPSFVYSLLQALIALRLVSNTSHHIFRKAPAGIFSGVSSPLTSLSSLEDEPPSPRLSLTGDAPEGSVLKNHTTSNLDLLHAANVGQSTKLTLVSCFNAPFQLLLACQTPIHRINNNCMEVDRCIKIPSSSRINVAVQTESMEETVRSERQAVPAPAPRPVPVPVQEKVEKRSSLIDIAKNFFENQISPNLPVRSHRRRLPKRPGVLKPPNVVPSDSVRITRSKTAPSVNIPKAEFEPTSTSIHLGKATPVKPPADAAAEILPSNNHTQRKMSTPSSGTRKITRSMGTGKLPDRESEREYKEESPEQFKANPTPPLTSTKPSQQVNPPSVLPPSSKSPFKIRIPKAINTAVAAATAAAAAAAAVSSSSNSSNPPNGPHGNSSSSETPRKMTSDSDSSLSPVSSDSLGQNSSFSKVNGIDTEVPNSSPSLTL</sequence>
<protein>
    <recommendedName>
        <fullName evidence="6">PHD-type domain-containing protein</fullName>
    </recommendedName>
</protein>
<gene>
    <name evidence="7" type="ORF">Clacol_006689</name>
</gene>
<dbReference type="Gene3D" id="3.30.40.10">
    <property type="entry name" value="Zinc/RING finger domain, C3HC4 (zinc finger)"/>
    <property type="match status" value="2"/>
</dbReference>
<feature type="region of interest" description="Disordered" evidence="5">
    <location>
        <begin position="339"/>
        <end position="358"/>
    </location>
</feature>
<feature type="region of interest" description="Disordered" evidence="5">
    <location>
        <begin position="844"/>
        <end position="923"/>
    </location>
</feature>
<feature type="compositionally biased region" description="Polar residues" evidence="5">
    <location>
        <begin position="755"/>
        <end position="772"/>
    </location>
</feature>
<keyword evidence="2 4" id="KW-0863">Zinc-finger</keyword>
<dbReference type="SMART" id="SM00249">
    <property type="entry name" value="PHD"/>
    <property type="match status" value="2"/>
</dbReference>
<dbReference type="CDD" id="cd15534">
    <property type="entry name" value="PHD2_PHF12_Rco1"/>
    <property type="match status" value="1"/>
</dbReference>
<dbReference type="GO" id="GO:0008270">
    <property type="term" value="F:zinc ion binding"/>
    <property type="evidence" value="ECO:0007669"/>
    <property type="project" value="UniProtKB-KW"/>
</dbReference>
<dbReference type="InterPro" id="IPR052819">
    <property type="entry name" value="Chromatin_regulatory_protein"/>
</dbReference>
<name>A0AAV5AFL5_9AGAM</name>
<reference evidence="7" key="1">
    <citation type="submission" date="2021-10" db="EMBL/GenBank/DDBJ databases">
        <title>De novo Genome Assembly of Clathrus columnatus (Basidiomycota, Fungi) Using Illumina and Nanopore Sequence Data.</title>
        <authorList>
            <person name="Ogiso-Tanaka E."/>
            <person name="Itagaki H."/>
            <person name="Hosoya T."/>
            <person name="Hosaka K."/>
        </authorList>
    </citation>
    <scope>NUCLEOTIDE SEQUENCE</scope>
    <source>
        <strain evidence="7">MO-923</strain>
    </source>
</reference>